<proteinExistence type="predicted"/>
<feature type="transmembrane region" description="Helical" evidence="2">
    <location>
        <begin position="264"/>
        <end position="285"/>
    </location>
</feature>
<evidence type="ECO:0000313" key="4">
    <source>
        <dbReference type="EMBL" id="SDX30155.1"/>
    </source>
</evidence>
<keyword evidence="2" id="KW-1133">Transmembrane helix</keyword>
<dbReference type="RefSeq" id="WP_342741175.1">
    <property type="nucleotide sequence ID" value="NZ_FNON01000002.1"/>
</dbReference>
<dbReference type="STRING" id="589385.SAMN05421504_102962"/>
<keyword evidence="2" id="KW-0812">Transmembrane</keyword>
<keyword evidence="2" id="KW-0472">Membrane</keyword>
<evidence type="ECO:0000313" key="5">
    <source>
        <dbReference type="Proteomes" id="UP000199515"/>
    </source>
</evidence>
<sequence>MRKNAAPITRKALTLSTMALLLGAGAFLGGGTASASTTLADACSGSVSSTIGSTVAISGSSVKELVRKGANEAGTLAVGDWAANDIAKVATINVGTVPNAAGGSVDGATIGKAVRAALKATGTWGLGFDQEKTLTSVQNKVAGGCGLTVIAANYVAPSSESPRDDQPSSGGTQPGSTPGTPNFTPNGGTGGLTVPARDYGNIPVAGQPGFSLPPGDKYPTGNPVPGQAPQFGLPGAANGQGADIRNAGNAEQIAAPAGDGGVELPMLLAVILLAGVTAALVRTWVLRRVS</sequence>
<evidence type="ECO:0000256" key="2">
    <source>
        <dbReference type="SAM" id="Phobius"/>
    </source>
</evidence>
<reference evidence="4 5" key="1">
    <citation type="submission" date="2016-10" db="EMBL/GenBank/DDBJ databases">
        <authorList>
            <person name="de Groot N.N."/>
        </authorList>
    </citation>
    <scope>NUCLEOTIDE SEQUENCE [LARGE SCALE GENOMIC DNA]</scope>
    <source>
        <strain evidence="4 5">CPCC 202699</strain>
    </source>
</reference>
<keyword evidence="5" id="KW-1185">Reference proteome</keyword>
<organism evidence="4 5">
    <name type="scientific">Amycolatopsis xylanica</name>
    <dbReference type="NCBI Taxonomy" id="589385"/>
    <lineage>
        <taxon>Bacteria</taxon>
        <taxon>Bacillati</taxon>
        <taxon>Actinomycetota</taxon>
        <taxon>Actinomycetes</taxon>
        <taxon>Pseudonocardiales</taxon>
        <taxon>Pseudonocardiaceae</taxon>
        <taxon>Amycolatopsis</taxon>
    </lineage>
</organism>
<evidence type="ECO:0000256" key="3">
    <source>
        <dbReference type="SAM" id="SignalP"/>
    </source>
</evidence>
<feature type="compositionally biased region" description="Low complexity" evidence="1">
    <location>
        <begin position="167"/>
        <end position="186"/>
    </location>
</feature>
<feature type="region of interest" description="Disordered" evidence="1">
    <location>
        <begin position="157"/>
        <end position="242"/>
    </location>
</feature>
<evidence type="ECO:0000256" key="1">
    <source>
        <dbReference type="SAM" id="MobiDB-lite"/>
    </source>
</evidence>
<accession>A0A1H3AKM9</accession>
<name>A0A1H3AKM9_9PSEU</name>
<keyword evidence="3" id="KW-0732">Signal</keyword>
<gene>
    <name evidence="4" type="ORF">SAMN05421504_102962</name>
</gene>
<feature type="chain" id="PRO_5011656161" evidence="3">
    <location>
        <begin position="36"/>
        <end position="290"/>
    </location>
</feature>
<dbReference type="EMBL" id="FNON01000002">
    <property type="protein sequence ID" value="SDX30155.1"/>
    <property type="molecule type" value="Genomic_DNA"/>
</dbReference>
<feature type="signal peptide" evidence="3">
    <location>
        <begin position="1"/>
        <end position="35"/>
    </location>
</feature>
<protein>
    <submittedName>
        <fullName evidence="4">Uncharacterized protein</fullName>
    </submittedName>
</protein>
<dbReference type="Proteomes" id="UP000199515">
    <property type="component" value="Unassembled WGS sequence"/>
</dbReference>
<dbReference type="AlphaFoldDB" id="A0A1H3AKM9"/>